<keyword evidence="3" id="KW-1185">Reference proteome</keyword>
<evidence type="ECO:0000313" key="2">
    <source>
        <dbReference type="EMBL" id="CAG5116448.1"/>
    </source>
</evidence>
<sequence length="292" mass="32023">NNLLQSPNSANEPPHTQLLVAPANKPGTPKRSGGPCQNSNRASADDRSETNVSSMPPVESLPRPLSVLSSKTSDDSHKNKTITSATSLHTGANKSPEYWKAPTISPLTVQPLPPVFSKIESKSIIFIEETSEIKSDDDNKTNTVNDSIKPNSPTTSPTKNNQTVVSNNNSTSLDTSPTEPHVSFDSSADSALSNNKRNFDHIRRHSHHYHHHRKLSVSNCSRSITPEKTIKITSKDERAQFVFKSIKSRDDLEGESGVTRDILIQTDVISLNANNEKTKKKLLIKIGKFASK</sequence>
<dbReference type="Proteomes" id="UP000678393">
    <property type="component" value="Unassembled WGS sequence"/>
</dbReference>
<organism evidence="2 3">
    <name type="scientific">Candidula unifasciata</name>
    <dbReference type="NCBI Taxonomy" id="100452"/>
    <lineage>
        <taxon>Eukaryota</taxon>
        <taxon>Metazoa</taxon>
        <taxon>Spiralia</taxon>
        <taxon>Lophotrochozoa</taxon>
        <taxon>Mollusca</taxon>
        <taxon>Gastropoda</taxon>
        <taxon>Heterobranchia</taxon>
        <taxon>Euthyneura</taxon>
        <taxon>Panpulmonata</taxon>
        <taxon>Eupulmonata</taxon>
        <taxon>Stylommatophora</taxon>
        <taxon>Helicina</taxon>
        <taxon>Helicoidea</taxon>
        <taxon>Geomitridae</taxon>
        <taxon>Candidula</taxon>
    </lineage>
</organism>
<dbReference type="EMBL" id="CAJHNH020000258">
    <property type="protein sequence ID" value="CAG5116448.1"/>
    <property type="molecule type" value="Genomic_DNA"/>
</dbReference>
<evidence type="ECO:0000313" key="3">
    <source>
        <dbReference type="Proteomes" id="UP000678393"/>
    </source>
</evidence>
<reference evidence="2" key="1">
    <citation type="submission" date="2021-04" db="EMBL/GenBank/DDBJ databases">
        <authorList>
            <consortium name="Molecular Ecology Group"/>
        </authorList>
    </citation>
    <scope>NUCLEOTIDE SEQUENCE</scope>
</reference>
<protein>
    <submittedName>
        <fullName evidence="2">Uncharacterized protein</fullName>
    </submittedName>
</protein>
<feature type="region of interest" description="Disordered" evidence="1">
    <location>
        <begin position="1"/>
        <end position="94"/>
    </location>
</feature>
<dbReference type="AlphaFoldDB" id="A0A8S3YJ94"/>
<feature type="compositionally biased region" description="Polar residues" evidence="1">
    <location>
        <begin position="81"/>
        <end position="93"/>
    </location>
</feature>
<evidence type="ECO:0000256" key="1">
    <source>
        <dbReference type="SAM" id="MobiDB-lite"/>
    </source>
</evidence>
<comment type="caution">
    <text evidence="2">The sequence shown here is derived from an EMBL/GenBank/DDBJ whole genome shotgun (WGS) entry which is preliminary data.</text>
</comment>
<feature type="region of interest" description="Disordered" evidence="1">
    <location>
        <begin position="134"/>
        <end position="191"/>
    </location>
</feature>
<dbReference type="OrthoDB" id="10606407at2759"/>
<feature type="non-terminal residue" evidence="2">
    <location>
        <position position="292"/>
    </location>
</feature>
<proteinExistence type="predicted"/>
<name>A0A8S3YJ94_9EUPU</name>
<accession>A0A8S3YJ94</accession>
<gene>
    <name evidence="2" type="ORF">CUNI_LOCUS2006</name>
</gene>
<feature type="compositionally biased region" description="Polar residues" evidence="1">
    <location>
        <begin position="141"/>
        <end position="157"/>
    </location>
</feature>
<feature type="compositionally biased region" description="Low complexity" evidence="1">
    <location>
        <begin position="158"/>
        <end position="178"/>
    </location>
</feature>
<feature type="non-terminal residue" evidence="2">
    <location>
        <position position="1"/>
    </location>
</feature>
<feature type="compositionally biased region" description="Polar residues" evidence="1">
    <location>
        <begin position="1"/>
        <end position="11"/>
    </location>
</feature>